<evidence type="ECO:0000313" key="2">
    <source>
        <dbReference type="EMBL" id="KAK2192897.1"/>
    </source>
</evidence>
<proteinExistence type="predicted"/>
<feature type="region of interest" description="Disordered" evidence="1">
    <location>
        <begin position="1"/>
        <end position="40"/>
    </location>
</feature>
<evidence type="ECO:0000313" key="3">
    <source>
        <dbReference type="Proteomes" id="UP001209878"/>
    </source>
</evidence>
<dbReference type="AlphaFoldDB" id="A0AAD9UKS5"/>
<reference evidence="2" key="1">
    <citation type="journal article" date="2023" name="Mol. Biol. Evol.">
        <title>Third-Generation Sequencing Reveals the Adaptive Role of the Epigenome in Three Deep-Sea Polychaetes.</title>
        <authorList>
            <person name="Perez M."/>
            <person name="Aroh O."/>
            <person name="Sun Y."/>
            <person name="Lan Y."/>
            <person name="Juniper S.K."/>
            <person name="Young C.R."/>
            <person name="Angers B."/>
            <person name="Qian P.Y."/>
        </authorList>
    </citation>
    <scope>NUCLEOTIDE SEQUENCE</scope>
    <source>
        <strain evidence="2">R07B-5</strain>
    </source>
</reference>
<keyword evidence="3" id="KW-1185">Reference proteome</keyword>
<organism evidence="2 3">
    <name type="scientific">Ridgeia piscesae</name>
    <name type="common">Tubeworm</name>
    <dbReference type="NCBI Taxonomy" id="27915"/>
    <lineage>
        <taxon>Eukaryota</taxon>
        <taxon>Metazoa</taxon>
        <taxon>Spiralia</taxon>
        <taxon>Lophotrochozoa</taxon>
        <taxon>Annelida</taxon>
        <taxon>Polychaeta</taxon>
        <taxon>Sedentaria</taxon>
        <taxon>Canalipalpata</taxon>
        <taxon>Sabellida</taxon>
        <taxon>Siboglinidae</taxon>
        <taxon>Ridgeia</taxon>
    </lineage>
</organism>
<dbReference type="Proteomes" id="UP001209878">
    <property type="component" value="Unassembled WGS sequence"/>
</dbReference>
<feature type="compositionally biased region" description="Basic and acidic residues" evidence="1">
    <location>
        <begin position="1"/>
        <end position="17"/>
    </location>
</feature>
<feature type="region of interest" description="Disordered" evidence="1">
    <location>
        <begin position="169"/>
        <end position="190"/>
    </location>
</feature>
<evidence type="ECO:0000256" key="1">
    <source>
        <dbReference type="SAM" id="MobiDB-lite"/>
    </source>
</evidence>
<gene>
    <name evidence="2" type="ORF">NP493_21g10024</name>
</gene>
<accession>A0AAD9UKS5</accession>
<protein>
    <submittedName>
        <fullName evidence="2">Uncharacterized protein</fullName>
    </submittedName>
</protein>
<dbReference type="EMBL" id="JAODUO010000021">
    <property type="protein sequence ID" value="KAK2192897.1"/>
    <property type="molecule type" value="Genomic_DNA"/>
</dbReference>
<comment type="caution">
    <text evidence="2">The sequence shown here is derived from an EMBL/GenBank/DDBJ whole genome shotgun (WGS) entry which is preliminary data.</text>
</comment>
<sequence>MRDMSVQENRRREERMSSSDILFPEEPPWGTFEGDNPYPPAPVFEGDNPYPPAPYCSLYPSDMGFVVDPQYDYLRQNGHIMDQIEDIDEKGDMKDTLYPGDITESLYAVPLTANCPARLRRACMDTFLDPQWRKHFAERRKTWSPPTFERVMASAGDFLTMRSCYSNDQLASDGPSSDDPETKAPPKLAPVSGILSNVSIDIIS</sequence>
<name>A0AAD9UKS5_RIDPI</name>